<proteinExistence type="inferred from homology"/>
<comment type="subcellular location">
    <subcellularLocation>
        <location evidence="1 7">Periplasm</location>
    </subcellularLocation>
</comment>
<organism evidence="11 12">
    <name type="scientific">Mannheimia succiniciproducens (strain KCTC 0769BP / MBEL55E)</name>
    <dbReference type="NCBI Taxonomy" id="221988"/>
    <lineage>
        <taxon>Bacteria</taxon>
        <taxon>Pseudomonadati</taxon>
        <taxon>Pseudomonadota</taxon>
        <taxon>Gammaproteobacteria</taxon>
        <taxon>Pasteurellales</taxon>
        <taxon>Pasteurellaceae</taxon>
        <taxon>Basfia</taxon>
    </lineage>
</organism>
<evidence type="ECO:0000256" key="1">
    <source>
        <dbReference type="ARBA" id="ARBA00004418"/>
    </source>
</evidence>
<feature type="domain" description="Thioredoxin" evidence="10">
    <location>
        <begin position="25"/>
        <end position="174"/>
    </location>
</feature>
<evidence type="ECO:0000256" key="4">
    <source>
        <dbReference type="ARBA" id="ARBA00022764"/>
    </source>
</evidence>
<dbReference type="InterPro" id="IPR036249">
    <property type="entry name" value="Thioredoxin-like_sf"/>
</dbReference>
<evidence type="ECO:0000256" key="9">
    <source>
        <dbReference type="SAM" id="SignalP"/>
    </source>
</evidence>
<keyword evidence="5 7" id="KW-1015">Disulfide bond</keyword>
<dbReference type="PIRSF" id="PIRSF001488">
    <property type="entry name" value="Tdi_protein"/>
    <property type="match status" value="1"/>
</dbReference>
<dbReference type="eggNOG" id="COG1651">
    <property type="taxonomic scope" value="Bacteria"/>
</dbReference>
<comment type="similarity">
    <text evidence="2">Belongs to the thioredoxin family. DsbA subfamily.</text>
</comment>
<evidence type="ECO:0000313" key="11">
    <source>
        <dbReference type="EMBL" id="AAU38666.1"/>
    </source>
</evidence>
<dbReference type="PANTHER" id="PTHR35891:SF2">
    <property type="entry name" value="THIOL:DISULFIDE INTERCHANGE PROTEIN DSBA"/>
    <property type="match status" value="1"/>
</dbReference>
<keyword evidence="4 7" id="KW-0574">Periplasm</keyword>
<reference evidence="11 12" key="1">
    <citation type="journal article" date="2004" name="Nat. Biotechnol.">
        <title>The genome sequence of the capnophilic rumen bacterium Mannheimia succiniciproducens.</title>
        <authorList>
            <person name="Hong S.H."/>
            <person name="Kim J.S."/>
            <person name="Lee S.Y."/>
            <person name="In Y.H."/>
            <person name="Choi S.S."/>
            <person name="Rih J.-K."/>
            <person name="Kim C.H."/>
            <person name="Jeong H."/>
            <person name="Hur C.G."/>
            <person name="Kim J.J."/>
        </authorList>
    </citation>
    <scope>NUCLEOTIDE SEQUENCE [LARGE SCALE GENOMIC DNA]</scope>
    <source>
        <strain evidence="12">KCTC 0769BP / MBEL55E</strain>
    </source>
</reference>
<feature type="signal peptide" evidence="9">
    <location>
        <begin position="1"/>
        <end position="36"/>
    </location>
</feature>
<dbReference type="NCBIfam" id="NF047695">
    <property type="entry name" value="ThlDiSintDsbAHaem"/>
    <property type="match status" value="1"/>
</dbReference>
<accession>Q65QU4</accession>
<gene>
    <name evidence="11" type="primary">trxA</name>
    <name evidence="11" type="ordered locus">MS2059</name>
</gene>
<feature type="disulfide bond" description="Redox-active" evidence="8">
    <location>
        <begin position="66"/>
        <end position="69"/>
    </location>
</feature>
<dbReference type="STRING" id="221988.MS2059"/>
<dbReference type="InterPro" id="IPR001853">
    <property type="entry name" value="DSBA-like_thioredoxin_dom"/>
</dbReference>
<evidence type="ECO:0000259" key="10">
    <source>
        <dbReference type="PROSITE" id="PS51352"/>
    </source>
</evidence>
<dbReference type="HOGENOM" id="CLU_088255_3_0_6"/>
<evidence type="ECO:0000256" key="5">
    <source>
        <dbReference type="ARBA" id="ARBA00023157"/>
    </source>
</evidence>
<dbReference type="InterPro" id="IPR013766">
    <property type="entry name" value="Thioredoxin_domain"/>
</dbReference>
<name>Q65QU4_MANSM</name>
<feature type="chain" id="PRO_5004268121" description="Thiol:disulfide interchange protein" evidence="9">
    <location>
        <begin position="37"/>
        <end position="219"/>
    </location>
</feature>
<dbReference type="GO" id="GO:0042597">
    <property type="term" value="C:periplasmic space"/>
    <property type="evidence" value="ECO:0007669"/>
    <property type="project" value="UniProtKB-SubCell"/>
</dbReference>
<evidence type="ECO:0000313" key="12">
    <source>
        <dbReference type="Proteomes" id="UP000000607"/>
    </source>
</evidence>
<evidence type="ECO:0000256" key="6">
    <source>
        <dbReference type="ARBA" id="ARBA00023284"/>
    </source>
</evidence>
<dbReference type="AlphaFoldDB" id="Q65QU4"/>
<dbReference type="CDD" id="cd03019">
    <property type="entry name" value="DsbA_DsbA"/>
    <property type="match status" value="1"/>
</dbReference>
<dbReference type="InterPro" id="IPR050824">
    <property type="entry name" value="Thiol_disulfide_DsbA"/>
</dbReference>
<dbReference type="PANTHER" id="PTHR35891">
    <property type="entry name" value="THIOL:DISULFIDE INTERCHANGE PROTEIN DSBA"/>
    <property type="match status" value="1"/>
</dbReference>
<keyword evidence="12" id="KW-1185">Reference proteome</keyword>
<dbReference type="Proteomes" id="UP000000607">
    <property type="component" value="Chromosome"/>
</dbReference>
<dbReference type="EMBL" id="AE016827">
    <property type="protein sequence ID" value="AAU38666.1"/>
    <property type="molecule type" value="Genomic_DNA"/>
</dbReference>
<dbReference type="PROSITE" id="PS51352">
    <property type="entry name" value="THIOREDOXIN_2"/>
    <property type="match status" value="1"/>
</dbReference>
<keyword evidence="6" id="KW-0676">Redox-active center</keyword>
<protein>
    <recommendedName>
        <fullName evidence="7">Thiol:disulfide interchange protein</fullName>
    </recommendedName>
</protein>
<dbReference type="GO" id="GO:0015036">
    <property type="term" value="F:disulfide oxidoreductase activity"/>
    <property type="evidence" value="ECO:0007669"/>
    <property type="project" value="UniProtKB-ARBA"/>
</dbReference>
<dbReference type="SUPFAM" id="SSF52833">
    <property type="entry name" value="Thioredoxin-like"/>
    <property type="match status" value="1"/>
</dbReference>
<dbReference type="InterPro" id="IPR023205">
    <property type="entry name" value="DsbA/DsbL"/>
</dbReference>
<evidence type="ECO:0000256" key="7">
    <source>
        <dbReference type="PIRNR" id="PIRNR001488"/>
    </source>
</evidence>
<dbReference type="PROSITE" id="PS00194">
    <property type="entry name" value="THIOREDOXIN_1"/>
    <property type="match status" value="1"/>
</dbReference>
<dbReference type="Pfam" id="PF01323">
    <property type="entry name" value="DSBA"/>
    <property type="match status" value="1"/>
</dbReference>
<evidence type="ECO:0000256" key="8">
    <source>
        <dbReference type="PIRSR" id="PIRSR001488-1"/>
    </source>
</evidence>
<dbReference type="InterPro" id="IPR017937">
    <property type="entry name" value="Thioredoxin_CS"/>
</dbReference>
<evidence type="ECO:0000256" key="2">
    <source>
        <dbReference type="ARBA" id="ARBA00005791"/>
    </source>
</evidence>
<sequence>MALSNNFRFILRIYRMKKLFLACFAALATVTFQVQAADLTEGKQYEVLALEHSAQPEVVEFFSFYCPHCYSFEMQYKIPEKIKQAIPANASFKQYHVNFLGSQGENLTRAWALAMAIGAEDKIRAPLFKAAQANSLRSMDDIRQIFIDNGVTAEQFDGSINSFAVTALVNKQTNLAEQFKVRGVPDFYVNNKFHINMEGLSHDNFVQDYVDTVNELLSK</sequence>
<keyword evidence="3 9" id="KW-0732">Signal</keyword>
<dbReference type="KEGG" id="msu:MS2059"/>
<dbReference type="Gene3D" id="3.40.30.10">
    <property type="entry name" value="Glutaredoxin"/>
    <property type="match status" value="1"/>
</dbReference>
<evidence type="ECO:0000256" key="3">
    <source>
        <dbReference type="ARBA" id="ARBA00022729"/>
    </source>
</evidence>